<dbReference type="InterPro" id="IPR036770">
    <property type="entry name" value="Ankyrin_rpt-contain_sf"/>
</dbReference>
<dbReference type="SUPFAM" id="SSF48403">
    <property type="entry name" value="Ankyrin repeat"/>
    <property type="match status" value="4"/>
</dbReference>
<evidence type="ECO:0000256" key="3">
    <source>
        <dbReference type="PROSITE-ProRule" id="PRU00023"/>
    </source>
</evidence>
<dbReference type="PANTHER" id="PTHR24123:SF33">
    <property type="entry name" value="PROTEIN HOS4"/>
    <property type="match status" value="1"/>
</dbReference>
<dbReference type="PANTHER" id="PTHR24123">
    <property type="entry name" value="ANKYRIN REPEAT-CONTAINING"/>
    <property type="match status" value="1"/>
</dbReference>
<organism evidence="4 5">
    <name type="scientific">Trichogramma kaykai</name>
    <dbReference type="NCBI Taxonomy" id="54128"/>
    <lineage>
        <taxon>Eukaryota</taxon>
        <taxon>Metazoa</taxon>
        <taxon>Ecdysozoa</taxon>
        <taxon>Arthropoda</taxon>
        <taxon>Hexapoda</taxon>
        <taxon>Insecta</taxon>
        <taxon>Pterygota</taxon>
        <taxon>Neoptera</taxon>
        <taxon>Endopterygota</taxon>
        <taxon>Hymenoptera</taxon>
        <taxon>Apocrita</taxon>
        <taxon>Proctotrupomorpha</taxon>
        <taxon>Chalcidoidea</taxon>
        <taxon>Trichogrammatidae</taxon>
        <taxon>Trichogramma</taxon>
    </lineage>
</organism>
<dbReference type="InterPro" id="IPR051165">
    <property type="entry name" value="Multifunctional_ANK_Repeat"/>
</dbReference>
<dbReference type="PROSITE" id="PS50088">
    <property type="entry name" value="ANK_REPEAT"/>
    <property type="match status" value="7"/>
</dbReference>
<dbReference type="AlphaFoldDB" id="A0ABD2WKH6"/>
<comment type="caution">
    <text evidence="4">The sequence shown here is derived from an EMBL/GenBank/DDBJ whole genome shotgun (WGS) entry which is preliminary data.</text>
</comment>
<feature type="repeat" description="ANK" evidence="3">
    <location>
        <begin position="334"/>
        <end position="357"/>
    </location>
</feature>
<dbReference type="Pfam" id="PF00023">
    <property type="entry name" value="Ank"/>
    <property type="match status" value="1"/>
</dbReference>
<feature type="repeat" description="ANK" evidence="3">
    <location>
        <begin position="409"/>
        <end position="444"/>
    </location>
</feature>
<feature type="repeat" description="ANK" evidence="3">
    <location>
        <begin position="254"/>
        <end position="293"/>
    </location>
</feature>
<evidence type="ECO:0000256" key="1">
    <source>
        <dbReference type="ARBA" id="ARBA00022737"/>
    </source>
</evidence>
<sequence>MSINDVRFDLGSYFDEKSGMTQFYEACMYGWWDVAERILELGLNPNCPEQIESGIDPPLNLALRHGRTEMLDLLLRHGANPNLANKSGTTALHEICRRPCFAYDMATVFFEICRERQLWLLLDARDNEGWTPLQLALTVAKDCDLVELLLARGANPILADPDGRTSLQFVVSTYIDYKESATIEVLNRLQELARSMLLRGADPTLANDEGETSLHLLAKEDRQLSVEFFYDVLIRISREAITISPEWIDARDKSGCTPLHLACRSLTGPVENYQAWVPEWLLTVGADPNALNDHSETPLHYLSRHEGNLSLMERLFDICDQKNRDAWLDVQDRWGDTPLHLAARGGHRAMTQLLLERDTADPTVQNAKRSTPLHEASRIDKDSFLLDFLATCRDVGRSVQATVNVQDKNGDAPLHLALELSILNHEATVPELLRLGADPNLANNEGSSPLHCICKRHDIDNVVQIFFALCDELQRAVHLDARDNAGNTPLHLALANTDEDTAEILLRRGADPTLVNARGETPLHVICSECEIYSLSQDTNLASIFFRVNDELRRHPIEIDARDHKGQTPLQLAVSNLMPNTVDILLDRGADMSNFVLQFEKDLCDRHEPPGSLSIEFKWKIAISALTLIERLERREYVLDRSDAMTIMRYIVELGLLRITPNPVTSLLQDEHFTKEAQTIMVKNDDSTTLHDLLKLPLKEAAKRFTCLDYFELVRDENKLRKLADGNRVTCLAHLFKVMSTRFFGDWALEPFIILIHVRLPIPCCEMIIENLNHEDLFNICLALEG</sequence>
<keyword evidence="1" id="KW-0677">Repeat</keyword>
<evidence type="ECO:0008006" key="6">
    <source>
        <dbReference type="Google" id="ProtNLM"/>
    </source>
</evidence>
<keyword evidence="5" id="KW-1185">Reference proteome</keyword>
<dbReference type="Pfam" id="PF12796">
    <property type="entry name" value="Ank_2"/>
    <property type="match status" value="2"/>
</dbReference>
<feature type="repeat" description="ANK" evidence="3">
    <location>
        <begin position="565"/>
        <end position="593"/>
    </location>
</feature>
<dbReference type="Proteomes" id="UP001627154">
    <property type="component" value="Unassembled WGS sequence"/>
</dbReference>
<keyword evidence="2 3" id="KW-0040">ANK repeat</keyword>
<evidence type="ECO:0000256" key="2">
    <source>
        <dbReference type="ARBA" id="ARBA00023043"/>
    </source>
</evidence>
<dbReference type="EMBL" id="JBJJXI010000100">
    <property type="protein sequence ID" value="KAL3393269.1"/>
    <property type="molecule type" value="Genomic_DNA"/>
</dbReference>
<accession>A0ABD2WKH6</accession>
<dbReference type="InterPro" id="IPR002110">
    <property type="entry name" value="Ankyrin_rpt"/>
</dbReference>
<name>A0ABD2WKH6_9HYME</name>
<evidence type="ECO:0000313" key="4">
    <source>
        <dbReference type="EMBL" id="KAL3393269.1"/>
    </source>
</evidence>
<reference evidence="4 5" key="1">
    <citation type="journal article" date="2024" name="bioRxiv">
        <title>A reference genome for Trichogramma kaykai: A tiny desert-dwelling parasitoid wasp with competing sex-ratio distorters.</title>
        <authorList>
            <person name="Culotta J."/>
            <person name="Lindsey A.R."/>
        </authorList>
    </citation>
    <scope>NUCLEOTIDE SEQUENCE [LARGE SCALE GENOMIC DNA]</scope>
    <source>
        <strain evidence="4 5">KSX58</strain>
    </source>
</reference>
<feature type="repeat" description="ANK" evidence="3">
    <location>
        <begin position="485"/>
        <end position="517"/>
    </location>
</feature>
<feature type="repeat" description="ANK" evidence="3">
    <location>
        <begin position="58"/>
        <end position="86"/>
    </location>
</feature>
<evidence type="ECO:0000313" key="5">
    <source>
        <dbReference type="Proteomes" id="UP001627154"/>
    </source>
</evidence>
<dbReference type="PROSITE" id="PS50297">
    <property type="entry name" value="ANK_REP_REGION"/>
    <property type="match status" value="6"/>
</dbReference>
<dbReference type="PRINTS" id="PR01415">
    <property type="entry name" value="ANKYRIN"/>
</dbReference>
<dbReference type="SMART" id="SM00248">
    <property type="entry name" value="ANK"/>
    <property type="match status" value="12"/>
</dbReference>
<dbReference type="Pfam" id="PF13637">
    <property type="entry name" value="Ank_4"/>
    <property type="match status" value="1"/>
</dbReference>
<dbReference type="Gene3D" id="1.25.40.20">
    <property type="entry name" value="Ankyrin repeat-containing domain"/>
    <property type="match status" value="5"/>
</dbReference>
<feature type="repeat" description="ANK" evidence="3">
    <location>
        <begin position="128"/>
        <end position="161"/>
    </location>
</feature>
<protein>
    <recommendedName>
        <fullName evidence="6">PRANC domain-containing protein</fullName>
    </recommendedName>
</protein>
<proteinExistence type="predicted"/>
<gene>
    <name evidence="4" type="ORF">TKK_012501</name>
</gene>